<dbReference type="OrthoDB" id="2972467at2"/>
<protein>
    <submittedName>
        <fullName evidence="1">Type IV secretion protein Rhs</fullName>
    </submittedName>
</protein>
<accession>A0A9Q7EA24</accession>
<dbReference type="Proteomes" id="UP000596202">
    <property type="component" value="Chromosome"/>
</dbReference>
<dbReference type="EMBL" id="CP068108">
    <property type="protein sequence ID" value="QQT98714.1"/>
    <property type="molecule type" value="Genomic_DNA"/>
</dbReference>
<dbReference type="AlphaFoldDB" id="A0A9Q7EA24"/>
<evidence type="ECO:0000313" key="2">
    <source>
        <dbReference type="Proteomes" id="UP000596202"/>
    </source>
</evidence>
<organism evidence="1 2">
    <name type="scientific">Myroides odoratus</name>
    <name type="common">Flavobacterium odoratum</name>
    <dbReference type="NCBI Taxonomy" id="256"/>
    <lineage>
        <taxon>Bacteria</taxon>
        <taxon>Pseudomonadati</taxon>
        <taxon>Bacteroidota</taxon>
        <taxon>Flavobacteriia</taxon>
        <taxon>Flavobacteriales</taxon>
        <taxon>Flavobacteriaceae</taxon>
        <taxon>Myroides</taxon>
    </lineage>
</organism>
<dbReference type="Gene3D" id="2.180.10.10">
    <property type="entry name" value="RHS repeat-associated core"/>
    <property type="match status" value="1"/>
</dbReference>
<evidence type="ECO:0000313" key="1">
    <source>
        <dbReference type="EMBL" id="QQT98714.1"/>
    </source>
</evidence>
<dbReference type="GeneID" id="93528152"/>
<dbReference type="RefSeq" id="WP_002985813.1">
    <property type="nucleotide sequence ID" value="NZ_CP068108.1"/>
</dbReference>
<proteinExistence type="predicted"/>
<sequence length="248" mass="26844">MSVFLSVDPLAEQTMEPYSYVGNNPIMFTDPTGMIGEEVIIKGEKKQEAFDELQKSVKNDLTLSMDDSGKVGYTLNHNKKVSSDSQALINALDDTSVTLNVYAENTMFTQDGDLYVGGSYSGNTVTKSDNGNTVVATQEINPIVLGKISDAFNNNGKDVLHEVTEGYQGGLIAKKNGVSSPKSGVAGSTYSIAHNRATKESGKIHEAYYDDKGKRIPYNGGAIPTNIKSVEWFVNGRKGKVNLQSINR</sequence>
<name>A0A9Q7EA24_MYROD</name>
<reference evidence="1 2" key="1">
    <citation type="submission" date="2021-01" db="EMBL/GenBank/DDBJ databases">
        <title>FDA dAtabase for Regulatory Grade micrObial Sequences (FDA-ARGOS): Supporting development and validation of Infectious Disease Dx tests.</title>
        <authorList>
            <person name="Sproer C."/>
            <person name="Gronow S."/>
            <person name="Severitt S."/>
            <person name="Schroder I."/>
            <person name="Tallon L."/>
            <person name="Sadzewicz L."/>
            <person name="Zhao X."/>
            <person name="Boylan J."/>
            <person name="Ott S."/>
            <person name="Bowen H."/>
            <person name="Vavikolanu K."/>
            <person name="Mehta A."/>
            <person name="Aluvathingal J."/>
            <person name="Nadendla S."/>
            <person name="Lowell S."/>
            <person name="Myers T."/>
            <person name="Yan Y."/>
            <person name="Sichtig H."/>
        </authorList>
    </citation>
    <scope>NUCLEOTIDE SEQUENCE [LARGE SCALE GENOMIC DNA]</scope>
    <source>
        <strain evidence="1 2">FDAARGOS_1131</strain>
    </source>
</reference>
<gene>
    <name evidence="1" type="ORF">I6I88_10820</name>
</gene>